<organism evidence="3 4">
    <name type="scientific">Streptomyces meridianus</name>
    <dbReference type="NCBI Taxonomy" id="2938945"/>
    <lineage>
        <taxon>Bacteria</taxon>
        <taxon>Bacillati</taxon>
        <taxon>Actinomycetota</taxon>
        <taxon>Actinomycetes</taxon>
        <taxon>Kitasatosporales</taxon>
        <taxon>Streptomycetaceae</taxon>
        <taxon>Streptomyces</taxon>
    </lineage>
</organism>
<comment type="caution">
    <text evidence="3">The sequence shown here is derived from an EMBL/GenBank/DDBJ whole genome shotgun (WGS) entry which is preliminary data.</text>
</comment>
<name>A0ABT0X7C1_9ACTN</name>
<dbReference type="EMBL" id="JAMQGM010000029">
    <property type="protein sequence ID" value="MCM2578428.1"/>
    <property type="molecule type" value="Genomic_DNA"/>
</dbReference>
<feature type="region of interest" description="Disordered" evidence="1">
    <location>
        <begin position="32"/>
        <end position="133"/>
    </location>
</feature>
<dbReference type="Proteomes" id="UP001167160">
    <property type="component" value="Unassembled WGS sequence"/>
</dbReference>
<evidence type="ECO:0008006" key="5">
    <source>
        <dbReference type="Google" id="ProtNLM"/>
    </source>
</evidence>
<accession>A0ABT0X7C1</accession>
<keyword evidence="2" id="KW-0732">Signal</keyword>
<keyword evidence="4" id="KW-1185">Reference proteome</keyword>
<protein>
    <recommendedName>
        <fullName evidence="5">Secreted protein</fullName>
    </recommendedName>
</protein>
<feature type="signal peptide" evidence="2">
    <location>
        <begin position="1"/>
        <end position="29"/>
    </location>
</feature>
<proteinExistence type="predicted"/>
<feature type="chain" id="PRO_5046821139" description="Secreted protein" evidence="2">
    <location>
        <begin position="30"/>
        <end position="133"/>
    </location>
</feature>
<reference evidence="3" key="1">
    <citation type="journal article" date="2023" name="Int. J. Syst. Evol. Microbiol.">
        <title>Streptomyces meridianus sp. nov. isolated from brackish water of the Tagus estuary in Alcochete, Portugal.</title>
        <authorList>
            <person name="Santos J.D.N."/>
            <person name="Klimek D."/>
            <person name="Calusinska M."/>
            <person name="Lobo Da Cunha A."/>
            <person name="Catita J."/>
            <person name="Goncalves H."/>
            <person name="Gonzalez I."/>
            <person name="Reyes F."/>
            <person name="Lage O.M."/>
        </authorList>
    </citation>
    <scope>NUCLEOTIDE SEQUENCE</scope>
    <source>
        <strain evidence="3">MTZ3.1</strain>
    </source>
</reference>
<sequence length="133" mass="13862">MPVTRPTQRFAAAPARALLLLLTALLVMACGPGHASADNDRQRTRTVSAVQVDAPADIPQAESAPDGKDHCGGKQVPATQPAVHDNGHRDQDTAHDVRASSKTVTLQRPAGRPHPGGPAPPAPDLAQLSVLRI</sequence>
<gene>
    <name evidence="3" type="ORF">M1E25_13840</name>
</gene>
<evidence type="ECO:0000313" key="4">
    <source>
        <dbReference type="Proteomes" id="UP001167160"/>
    </source>
</evidence>
<feature type="compositionally biased region" description="Basic and acidic residues" evidence="1">
    <location>
        <begin position="85"/>
        <end position="99"/>
    </location>
</feature>
<evidence type="ECO:0000256" key="2">
    <source>
        <dbReference type="SAM" id="SignalP"/>
    </source>
</evidence>
<evidence type="ECO:0000313" key="3">
    <source>
        <dbReference type="EMBL" id="MCM2578428.1"/>
    </source>
</evidence>
<dbReference type="RefSeq" id="WP_251414978.1">
    <property type="nucleotide sequence ID" value="NZ_JAMQGM010000029.1"/>
</dbReference>
<dbReference type="PROSITE" id="PS51257">
    <property type="entry name" value="PROKAR_LIPOPROTEIN"/>
    <property type="match status" value="1"/>
</dbReference>
<evidence type="ECO:0000256" key="1">
    <source>
        <dbReference type="SAM" id="MobiDB-lite"/>
    </source>
</evidence>